<dbReference type="InterPro" id="IPR009030">
    <property type="entry name" value="Growth_fac_rcpt_cys_sf"/>
</dbReference>
<evidence type="ECO:0000256" key="8">
    <source>
        <dbReference type="PROSITE-ProRule" id="PRU00076"/>
    </source>
</evidence>
<dbReference type="Pfam" id="PF23263">
    <property type="entry name" value="C8-3_MUC4"/>
    <property type="match status" value="1"/>
</dbReference>
<organism evidence="12 13">
    <name type="scientific">Batillaria attramentaria</name>
    <dbReference type="NCBI Taxonomy" id="370345"/>
    <lineage>
        <taxon>Eukaryota</taxon>
        <taxon>Metazoa</taxon>
        <taxon>Spiralia</taxon>
        <taxon>Lophotrochozoa</taxon>
        <taxon>Mollusca</taxon>
        <taxon>Gastropoda</taxon>
        <taxon>Caenogastropoda</taxon>
        <taxon>Sorbeoconcha</taxon>
        <taxon>Cerithioidea</taxon>
        <taxon>Batillariidae</taxon>
        <taxon>Batillaria</taxon>
    </lineage>
</organism>
<comment type="caution">
    <text evidence="12">The sequence shown here is derived from an EMBL/GenBank/DDBJ whole genome shotgun (WGS) entry which is preliminary data.</text>
</comment>
<dbReference type="InterPro" id="IPR003886">
    <property type="entry name" value="NIDO_dom"/>
</dbReference>
<evidence type="ECO:0000313" key="13">
    <source>
        <dbReference type="Proteomes" id="UP001519460"/>
    </source>
</evidence>
<dbReference type="InterPro" id="IPR001881">
    <property type="entry name" value="EGF-like_Ca-bd_dom"/>
</dbReference>
<dbReference type="InterPro" id="IPR000152">
    <property type="entry name" value="EGF-type_Asp/Asn_hydroxyl_site"/>
</dbReference>
<dbReference type="InterPro" id="IPR049883">
    <property type="entry name" value="NOTCH1_EGF-like"/>
</dbReference>
<dbReference type="AlphaFoldDB" id="A0ABD0K7N6"/>
<feature type="domain" description="EGF-like" evidence="9">
    <location>
        <begin position="772"/>
        <end position="808"/>
    </location>
</feature>
<dbReference type="PROSITE" id="PS01187">
    <property type="entry name" value="EGF_CA"/>
    <property type="match status" value="3"/>
</dbReference>
<dbReference type="InterPro" id="IPR000742">
    <property type="entry name" value="EGF"/>
</dbReference>
<evidence type="ECO:0000256" key="7">
    <source>
        <dbReference type="ARBA" id="ARBA00023157"/>
    </source>
</evidence>
<keyword evidence="5" id="KW-1133">Transmembrane helix</keyword>
<gene>
    <name evidence="12" type="ORF">BaRGS_00025764</name>
</gene>
<protein>
    <submittedName>
        <fullName evidence="12">Uncharacterized protein</fullName>
    </submittedName>
</protein>
<dbReference type="CDD" id="cd00054">
    <property type="entry name" value="EGF_CA"/>
    <property type="match status" value="2"/>
</dbReference>
<reference evidence="12 13" key="1">
    <citation type="journal article" date="2023" name="Sci. Data">
        <title>Genome assembly of the Korean intertidal mud-creeper Batillaria attramentaria.</title>
        <authorList>
            <person name="Patra A.K."/>
            <person name="Ho P.T."/>
            <person name="Jun S."/>
            <person name="Lee S.J."/>
            <person name="Kim Y."/>
            <person name="Won Y.J."/>
        </authorList>
    </citation>
    <scope>NUCLEOTIDE SEQUENCE [LARGE SCALE GENOMIC DNA]</scope>
    <source>
        <strain evidence="12">Wonlab-2016</strain>
    </source>
</reference>
<dbReference type="Proteomes" id="UP001519460">
    <property type="component" value="Unassembled WGS sequence"/>
</dbReference>
<dbReference type="FunFam" id="2.10.25.10:FF:000240">
    <property type="entry name" value="Vitamin K-dependent protein S"/>
    <property type="match status" value="1"/>
</dbReference>
<dbReference type="InterPro" id="IPR056619">
    <property type="entry name" value="C8-3_MUC4"/>
</dbReference>
<keyword evidence="4" id="KW-0677">Repeat</keyword>
<feature type="domain" description="VWFD" evidence="11">
    <location>
        <begin position="270"/>
        <end position="472"/>
    </location>
</feature>
<dbReference type="PANTHER" id="PTHR13802">
    <property type="entry name" value="MUCIN 4-RELATED"/>
    <property type="match status" value="1"/>
</dbReference>
<dbReference type="InterPro" id="IPR018097">
    <property type="entry name" value="EGF_Ca-bd_CS"/>
</dbReference>
<dbReference type="EMBL" id="JACVVK020000235">
    <property type="protein sequence ID" value="KAK7482987.1"/>
    <property type="molecule type" value="Genomic_DNA"/>
</dbReference>
<keyword evidence="7" id="KW-1015">Disulfide bond</keyword>
<keyword evidence="3" id="KW-0812">Transmembrane</keyword>
<dbReference type="PROSITE" id="PS50026">
    <property type="entry name" value="EGF_3"/>
    <property type="match status" value="3"/>
</dbReference>
<dbReference type="PROSITE" id="PS01186">
    <property type="entry name" value="EGF_2"/>
    <property type="match status" value="3"/>
</dbReference>
<dbReference type="SUPFAM" id="SSF57196">
    <property type="entry name" value="EGF/Laminin"/>
    <property type="match status" value="1"/>
</dbReference>
<dbReference type="PROSITE" id="PS51233">
    <property type="entry name" value="VWFD"/>
    <property type="match status" value="1"/>
</dbReference>
<dbReference type="InterPro" id="IPR005533">
    <property type="entry name" value="AMOP_dom"/>
</dbReference>
<dbReference type="SMART" id="SM00181">
    <property type="entry name" value="EGF"/>
    <property type="match status" value="9"/>
</dbReference>
<dbReference type="FunFam" id="2.10.25.10:FF:000119">
    <property type="entry name" value="vitamin K-dependent protein S"/>
    <property type="match status" value="1"/>
</dbReference>
<evidence type="ECO:0000256" key="1">
    <source>
        <dbReference type="ARBA" id="ARBA00004370"/>
    </source>
</evidence>
<dbReference type="PROSITE" id="PS00010">
    <property type="entry name" value="ASX_HYDROXYL"/>
    <property type="match status" value="5"/>
</dbReference>
<evidence type="ECO:0000256" key="5">
    <source>
        <dbReference type="ARBA" id="ARBA00022989"/>
    </source>
</evidence>
<keyword evidence="6" id="KW-0472">Membrane</keyword>
<dbReference type="InterPro" id="IPR051495">
    <property type="entry name" value="Epithelial_Barrier/Signaling"/>
</dbReference>
<dbReference type="Pfam" id="PF07645">
    <property type="entry name" value="EGF_CA"/>
    <property type="match status" value="6"/>
</dbReference>
<dbReference type="Gene3D" id="2.10.25.10">
    <property type="entry name" value="Laminin"/>
    <property type="match status" value="8"/>
</dbReference>
<comment type="caution">
    <text evidence="8">Lacks conserved residue(s) required for the propagation of feature annotation.</text>
</comment>
<feature type="non-terminal residue" evidence="12">
    <location>
        <position position="1"/>
    </location>
</feature>
<dbReference type="SUPFAM" id="SSF57184">
    <property type="entry name" value="Growth factor receptor domain"/>
    <property type="match status" value="2"/>
</dbReference>
<feature type="domain" description="AMOP" evidence="10">
    <location>
        <begin position="179"/>
        <end position="314"/>
    </location>
</feature>
<keyword evidence="2 8" id="KW-0245">EGF-like domain</keyword>
<name>A0ABD0K7N6_9CAEN</name>
<keyword evidence="13" id="KW-1185">Reference proteome</keyword>
<dbReference type="SMART" id="SM00539">
    <property type="entry name" value="NIDO"/>
    <property type="match status" value="1"/>
</dbReference>
<dbReference type="Pfam" id="PF00094">
    <property type="entry name" value="VWD"/>
    <property type="match status" value="1"/>
</dbReference>
<proteinExistence type="predicted"/>
<evidence type="ECO:0000259" key="11">
    <source>
        <dbReference type="PROSITE" id="PS51233"/>
    </source>
</evidence>
<feature type="domain" description="EGF-like" evidence="9">
    <location>
        <begin position="945"/>
        <end position="986"/>
    </location>
</feature>
<evidence type="ECO:0000259" key="10">
    <source>
        <dbReference type="PROSITE" id="PS50856"/>
    </source>
</evidence>
<dbReference type="PANTHER" id="PTHR13802:SF52">
    <property type="entry name" value="MUCIN-4"/>
    <property type="match status" value="1"/>
</dbReference>
<evidence type="ECO:0000256" key="6">
    <source>
        <dbReference type="ARBA" id="ARBA00023136"/>
    </source>
</evidence>
<accession>A0ABD0K7N6</accession>
<evidence type="ECO:0000256" key="3">
    <source>
        <dbReference type="ARBA" id="ARBA00022692"/>
    </source>
</evidence>
<sequence>VHADGRVSFYGEDETTTARNYVCVYCTQIDHSAHDAGVWYNTQVSCADPQNTERCEKANADVKVYANDDTFKAHVALVATWQNVEHGKRHHVGEATFQVAVVSNFSVTYAMVYYKSGAMGWQKGAVSATDIHTGTALFSNGTTLFHHMMYSNTTEVLFLDLLKGNTGRRGTYLYKLGDVSSSPEDECRSWYQRNKNLSAERERGFAKLPDCPCTDWRIEGNGDWVHSPTRERSRGDCYRLSKAKSRYLLPYGKLCCYENGRLLLDTRDAGSCTAYNPAYPSLYADYLREDKLAHRACCDRTSSTELCDAFYELRPKAWLFGDPHIVTLDEKDYVFNGWGEYTMVTLNTTDVNFVLQGRTDLAETENGTLTNATVFTAFGAEENGVGVFVGLDAGNKSWAHIGVSMRFKSLAVSVSLPLTFQGQTQGLLGNFNREKEDDMALPDGTVLPNNLTERQIFEQLGKKWQVSESDSVMRYGPREGPANYTHPDFYPIFLDEQPADVIQEAEAACVSSNLACIYDYVATGSSTFALDSKQVKIEAEETNTLIKNTVPHVQVPATLNVTSGAEVTFTLQGHDPDTNDLVTYHVEDDGNGTVQIDSQTGLVTFTPDALQPSVFRFFVMDSHNVQSPARSPIIIMCSGCSGHGSCDYSRYSFTDRGNYNFQFAACVCEPAWDGPDCESDRDACAGSPCLEQQTCTDLTPDQQGSRSVGYDCGPCPEGYSTDPVSQNCVDVDECLELTTNSCEMVCFNTEGSYECACDAGYRLDSNGHTCWDVNECQEKTDNCEQICSNTLGGYVCLCEEGYTLDDSAATCSQKEDSVSLCRNAGCSHGCRKLADQSSADSVPKCFCRPGYDLDLTDNKTCWDHDECRDGVCSQQCYNFVGGFACYCHNGYRLSDDGRTCDPCPPMRYGPDCQLTCTCGGRGRGCHPVRGCVCEDGWTGVYCEEDVDECSQIPSVCGGDQLCTNTRGSYTCSCLDGYRLNLTDTCEDIDECEEDSVLNTCDSLEQCMNVPGSFYCECSGGYRRANNTCADIDECASNKNDCEQICVNVPGTYNCGCYYGYRLKY</sequence>
<evidence type="ECO:0000256" key="2">
    <source>
        <dbReference type="ARBA" id="ARBA00022536"/>
    </source>
</evidence>
<dbReference type="GO" id="GO:0016020">
    <property type="term" value="C:membrane"/>
    <property type="evidence" value="ECO:0007669"/>
    <property type="project" value="UniProtKB-SubCell"/>
</dbReference>
<evidence type="ECO:0000256" key="4">
    <source>
        <dbReference type="ARBA" id="ARBA00022737"/>
    </source>
</evidence>
<dbReference type="CDD" id="cd11304">
    <property type="entry name" value="Cadherin_repeat"/>
    <property type="match status" value="1"/>
</dbReference>
<evidence type="ECO:0000259" key="9">
    <source>
        <dbReference type="PROSITE" id="PS50026"/>
    </source>
</evidence>
<comment type="subcellular location">
    <subcellularLocation>
        <location evidence="1">Membrane</location>
    </subcellularLocation>
</comment>
<dbReference type="SMART" id="SM00179">
    <property type="entry name" value="EGF_CA"/>
    <property type="match status" value="7"/>
</dbReference>
<evidence type="ECO:0000313" key="12">
    <source>
        <dbReference type="EMBL" id="KAK7482987.1"/>
    </source>
</evidence>
<dbReference type="PROSITE" id="PS50856">
    <property type="entry name" value="AMOP"/>
    <property type="match status" value="1"/>
</dbReference>
<feature type="domain" description="EGF-like" evidence="9">
    <location>
        <begin position="987"/>
        <end position="1029"/>
    </location>
</feature>
<dbReference type="InterPro" id="IPR001846">
    <property type="entry name" value="VWF_type-D"/>
</dbReference>
<dbReference type="Pfam" id="PF06119">
    <property type="entry name" value="NIDO"/>
    <property type="match status" value="1"/>
</dbReference>